<dbReference type="AlphaFoldDB" id="A0A167HC79"/>
<dbReference type="Proteomes" id="UP000076738">
    <property type="component" value="Unassembled WGS sequence"/>
</dbReference>
<evidence type="ECO:0000313" key="1">
    <source>
        <dbReference type="EMBL" id="KZO91470.1"/>
    </source>
</evidence>
<name>A0A167HC79_CALVF</name>
<reference evidence="1 2" key="1">
    <citation type="journal article" date="2016" name="Mol. Biol. Evol.">
        <title>Comparative Genomics of Early-Diverging Mushroom-Forming Fungi Provides Insights into the Origins of Lignocellulose Decay Capabilities.</title>
        <authorList>
            <person name="Nagy L.G."/>
            <person name="Riley R."/>
            <person name="Tritt A."/>
            <person name="Adam C."/>
            <person name="Daum C."/>
            <person name="Floudas D."/>
            <person name="Sun H."/>
            <person name="Yadav J.S."/>
            <person name="Pangilinan J."/>
            <person name="Larsson K.H."/>
            <person name="Matsuura K."/>
            <person name="Barry K."/>
            <person name="Labutti K."/>
            <person name="Kuo R."/>
            <person name="Ohm R.A."/>
            <person name="Bhattacharya S.S."/>
            <person name="Shirouzu T."/>
            <person name="Yoshinaga Y."/>
            <person name="Martin F.M."/>
            <person name="Grigoriev I.V."/>
            <person name="Hibbett D.S."/>
        </authorList>
    </citation>
    <scope>NUCLEOTIDE SEQUENCE [LARGE SCALE GENOMIC DNA]</scope>
    <source>
        <strain evidence="1 2">TUFC12733</strain>
    </source>
</reference>
<keyword evidence="2" id="KW-1185">Reference proteome</keyword>
<dbReference type="EMBL" id="KV417322">
    <property type="protein sequence ID" value="KZO91470.1"/>
    <property type="molecule type" value="Genomic_DNA"/>
</dbReference>
<sequence length="123" mass="13479">MSVSNTPMPTVPFGNLGMSWSRHVEVKDARVAASSTGLPAYSMPMPHAAPFSAPSQGFRSSSMTEPIPNYPPLVGALIVGIEKRIGGHALPQISKLERREMKLRARMTRLESKMRKKALKHVV</sequence>
<accession>A0A167HC79</accession>
<organism evidence="1 2">
    <name type="scientific">Calocera viscosa (strain TUFC12733)</name>
    <dbReference type="NCBI Taxonomy" id="1330018"/>
    <lineage>
        <taxon>Eukaryota</taxon>
        <taxon>Fungi</taxon>
        <taxon>Dikarya</taxon>
        <taxon>Basidiomycota</taxon>
        <taxon>Agaricomycotina</taxon>
        <taxon>Dacrymycetes</taxon>
        <taxon>Dacrymycetales</taxon>
        <taxon>Dacrymycetaceae</taxon>
        <taxon>Calocera</taxon>
    </lineage>
</organism>
<proteinExistence type="predicted"/>
<gene>
    <name evidence="1" type="ORF">CALVIDRAFT_541761</name>
</gene>
<evidence type="ECO:0000313" key="2">
    <source>
        <dbReference type="Proteomes" id="UP000076738"/>
    </source>
</evidence>
<protein>
    <submittedName>
        <fullName evidence="1">Uncharacterized protein</fullName>
    </submittedName>
</protein>